<evidence type="ECO:0000256" key="3">
    <source>
        <dbReference type="ARBA" id="ARBA00022679"/>
    </source>
</evidence>
<protein>
    <submittedName>
        <fullName evidence="11">Phosphatase PAP2 family protein</fullName>
    </submittedName>
</protein>
<feature type="region of interest" description="Disordered" evidence="8">
    <location>
        <begin position="660"/>
        <end position="692"/>
    </location>
</feature>
<feature type="transmembrane region" description="Helical" evidence="9">
    <location>
        <begin position="466"/>
        <end position="485"/>
    </location>
</feature>
<feature type="transmembrane region" description="Helical" evidence="9">
    <location>
        <begin position="497"/>
        <end position="515"/>
    </location>
</feature>
<feature type="transmembrane region" description="Helical" evidence="9">
    <location>
        <begin position="599"/>
        <end position="621"/>
    </location>
</feature>
<evidence type="ECO:0000256" key="6">
    <source>
        <dbReference type="ARBA" id="ARBA00023136"/>
    </source>
</evidence>
<dbReference type="PANTHER" id="PTHR31310">
    <property type="match status" value="1"/>
</dbReference>
<dbReference type="PANTHER" id="PTHR31310:SF7">
    <property type="entry name" value="PA-PHOSPHATASE RELATED-FAMILY PROTEIN DDB_G0268928"/>
    <property type="match status" value="1"/>
</dbReference>
<proteinExistence type="inferred from homology"/>
<feature type="transmembrane region" description="Helical" evidence="9">
    <location>
        <begin position="364"/>
        <end position="386"/>
    </location>
</feature>
<dbReference type="Pfam" id="PF09594">
    <property type="entry name" value="GT87"/>
    <property type="match status" value="1"/>
</dbReference>
<evidence type="ECO:0000256" key="9">
    <source>
        <dbReference type="SAM" id="Phobius"/>
    </source>
</evidence>
<evidence type="ECO:0000256" key="8">
    <source>
        <dbReference type="SAM" id="MobiDB-lite"/>
    </source>
</evidence>
<dbReference type="EMBL" id="WMLF01000293">
    <property type="protein sequence ID" value="MBB1245502.1"/>
    <property type="molecule type" value="Genomic_DNA"/>
</dbReference>
<feature type="domain" description="Inositolphosphotransferase Aur1/Ipt1" evidence="10">
    <location>
        <begin position="433"/>
        <end position="616"/>
    </location>
</feature>
<dbReference type="InterPro" id="IPR026841">
    <property type="entry name" value="Aur1/Ipt1"/>
</dbReference>
<dbReference type="InterPro" id="IPR018584">
    <property type="entry name" value="GT87"/>
</dbReference>
<keyword evidence="12" id="KW-1185">Reference proteome</keyword>
<comment type="similarity">
    <text evidence="7">Belongs to the glycosyltransferase 87 family.</text>
</comment>
<reference evidence="12" key="1">
    <citation type="journal article" date="2020" name="Syst. Appl. Microbiol.">
        <title>Streptomyces alkaliterrae sp. nov., isolated from an alkaline soil, and emended descriptions of Streptomyces alkaliphilus, Streptomyces calidiresistens and Streptomyces durbertensis.</title>
        <authorList>
            <person name="Swiecimska M."/>
            <person name="Golinska P."/>
            <person name="Nouioui I."/>
            <person name="Wypij M."/>
            <person name="Rai M."/>
            <person name="Sangal V."/>
            <person name="Goodfellow M."/>
        </authorList>
    </citation>
    <scope>NUCLEOTIDE SEQUENCE [LARGE SCALE GENOMIC DNA]</scope>
    <source>
        <strain evidence="12">DSM 104538</strain>
    </source>
</reference>
<feature type="transmembrane region" description="Helical" evidence="9">
    <location>
        <begin position="86"/>
        <end position="107"/>
    </location>
</feature>
<keyword evidence="3" id="KW-0808">Transferase</keyword>
<dbReference type="Proteomes" id="UP000766698">
    <property type="component" value="Unassembled WGS sequence"/>
</dbReference>
<dbReference type="Pfam" id="PF14378">
    <property type="entry name" value="PAP2_3"/>
    <property type="match status" value="1"/>
</dbReference>
<dbReference type="InterPro" id="IPR052185">
    <property type="entry name" value="IPC_Synthase-Related"/>
</dbReference>
<feature type="transmembrane region" description="Helical" evidence="9">
    <location>
        <begin position="333"/>
        <end position="358"/>
    </location>
</feature>
<evidence type="ECO:0000256" key="5">
    <source>
        <dbReference type="ARBA" id="ARBA00022989"/>
    </source>
</evidence>
<evidence type="ECO:0000256" key="7">
    <source>
        <dbReference type="ARBA" id="ARBA00024033"/>
    </source>
</evidence>
<evidence type="ECO:0000256" key="1">
    <source>
        <dbReference type="ARBA" id="ARBA00004651"/>
    </source>
</evidence>
<keyword evidence="6 9" id="KW-0472">Membrane</keyword>
<feature type="transmembrane region" description="Helical" evidence="9">
    <location>
        <begin position="575"/>
        <end position="593"/>
    </location>
</feature>
<feature type="transmembrane region" description="Helical" evidence="9">
    <location>
        <begin position="256"/>
        <end position="280"/>
    </location>
</feature>
<comment type="subcellular location">
    <subcellularLocation>
        <location evidence="1">Cell membrane</location>
        <topology evidence="1">Multi-pass membrane protein</topology>
    </subcellularLocation>
</comment>
<name>A0ABR6EJM5_9ACTN</name>
<evidence type="ECO:0000259" key="10">
    <source>
        <dbReference type="Pfam" id="PF14378"/>
    </source>
</evidence>
<evidence type="ECO:0000313" key="12">
    <source>
        <dbReference type="Proteomes" id="UP000766698"/>
    </source>
</evidence>
<accession>A0ABR6EJM5</accession>
<feature type="transmembrane region" description="Helical" evidence="9">
    <location>
        <begin position="550"/>
        <end position="568"/>
    </location>
</feature>
<organism evidence="11 12">
    <name type="scientific">Streptomyces durbertensis</name>
    <dbReference type="NCBI Taxonomy" id="2448886"/>
    <lineage>
        <taxon>Bacteria</taxon>
        <taxon>Bacillati</taxon>
        <taxon>Actinomycetota</taxon>
        <taxon>Actinomycetes</taxon>
        <taxon>Kitasatosporales</taxon>
        <taxon>Streptomycetaceae</taxon>
        <taxon>Streptomyces</taxon>
    </lineage>
</organism>
<gene>
    <name evidence="11" type="ORF">GL263_18320</name>
</gene>
<evidence type="ECO:0000256" key="4">
    <source>
        <dbReference type="ARBA" id="ARBA00022692"/>
    </source>
</evidence>
<evidence type="ECO:0000313" key="11">
    <source>
        <dbReference type="EMBL" id="MBB1245502.1"/>
    </source>
</evidence>
<sequence>MRGESRTRVALALLWPLTLILAAYRLVDVLGKAPDQRLTDLGGWLARNGPLGSPDTVYDGAGFTGTPLTAALLRPFGTLPEPMLGATWALGLLALVGALALLVVHALPGRVSRQTRSVMLPLVASVLLLAVPVRAVFDTGGPGLLPIVLVVAAFVYGGRSPWRDLVPNVPLPGLLIGFAAALQPTLLLFAPLLWLLGRRRQAVGAVGTFGLSTLVAWAALPAASADYWFGHFAGTGLGGAADDVGNQSLHGLLLRLGLSGTVEIILFVALAVAVAVLGLRRAAHYARDGQPLLAAAIAGCVVMAVTPAAWQHLQLWVLLAAVGRFGRRRGDRLVWPVLVVLVASLSAEALVPKIAWLAPLGENAPLLVALTAAVALPFVSTGSPLWDRPEPSGPFSRPHLMLELLLIRVGYFAYSYIRSLAPDGREIAESHGHQILAIERALRLDIELRINQYVHKTGWLEASMNFYYGAFHFLIPVALLAWLYLRRPADYRWARNALCYTTLLGLVGFLLYPLAPPRLMPKMGYHDTINGPQDFDDPNFGILTGISNQYAAMPSLHVGWSLWAGLVIIRLSPRLWVKALGALYPLLTTVVVMGTANHYLLDAFGGAAVVVAGFALAELWLRHGPASRADRLTSAEAADPAADPAAVAARVGAKDPVPAGATVTAAAGEPSKESTSGSAPGEAGRTPAGDAR</sequence>
<evidence type="ECO:0000256" key="2">
    <source>
        <dbReference type="ARBA" id="ARBA00022475"/>
    </source>
</evidence>
<feature type="transmembrane region" description="Helical" evidence="9">
    <location>
        <begin position="119"/>
        <end position="137"/>
    </location>
</feature>
<feature type="transmembrane region" description="Helical" evidence="9">
    <location>
        <begin position="174"/>
        <end position="196"/>
    </location>
</feature>
<keyword evidence="2" id="KW-1003">Cell membrane</keyword>
<comment type="caution">
    <text evidence="11">The sequence shown here is derived from an EMBL/GenBank/DDBJ whole genome shotgun (WGS) entry which is preliminary data.</text>
</comment>
<keyword evidence="4 9" id="KW-0812">Transmembrane</keyword>
<feature type="transmembrane region" description="Helical" evidence="9">
    <location>
        <begin position="202"/>
        <end position="220"/>
    </location>
</feature>
<keyword evidence="5 9" id="KW-1133">Transmembrane helix</keyword>
<feature type="transmembrane region" description="Helical" evidence="9">
    <location>
        <begin position="292"/>
        <end position="321"/>
    </location>
</feature>
<dbReference type="CDD" id="cd03386">
    <property type="entry name" value="PAP2_Aur1_like"/>
    <property type="match status" value="1"/>
</dbReference>